<accession>A0A4Q5N2X0</accession>
<keyword evidence="2" id="KW-1185">Reference proteome</keyword>
<dbReference type="EMBL" id="SDWW01000034">
    <property type="protein sequence ID" value="RYV50421.1"/>
    <property type="molecule type" value="Genomic_DNA"/>
</dbReference>
<reference evidence="1 2" key="1">
    <citation type="submission" date="2019-01" db="EMBL/GenBank/DDBJ databases">
        <title>Novel species of Cellulomonas.</title>
        <authorList>
            <person name="Liu Q."/>
            <person name="Xin Y.-H."/>
        </authorList>
    </citation>
    <scope>NUCLEOTIDE SEQUENCE [LARGE SCALE GENOMIC DNA]</scope>
    <source>
        <strain evidence="1 2">HLT2-17</strain>
    </source>
</reference>
<organism evidence="1 2">
    <name type="scientific">Pengzhenrongella frigida</name>
    <dbReference type="NCBI Taxonomy" id="1259133"/>
    <lineage>
        <taxon>Bacteria</taxon>
        <taxon>Bacillati</taxon>
        <taxon>Actinomycetota</taxon>
        <taxon>Actinomycetes</taxon>
        <taxon>Micrococcales</taxon>
        <taxon>Pengzhenrongella</taxon>
    </lineage>
</organism>
<protein>
    <recommendedName>
        <fullName evidence="3">Ribbon-helix-helix protein, CopG family</fullName>
    </recommendedName>
</protein>
<sequence length="75" mass="8495">MSETTTVRVRTSTRDELNALSAERRESVDDLVREGIALIRRETWRRQAEIDARRAAADPADRAEVASLLRDLTGE</sequence>
<proteinExistence type="predicted"/>
<gene>
    <name evidence="1" type="ORF">EUA98_13700</name>
</gene>
<comment type="caution">
    <text evidence="1">The sequence shown here is derived from an EMBL/GenBank/DDBJ whole genome shotgun (WGS) entry which is preliminary data.</text>
</comment>
<dbReference type="RefSeq" id="WP_130103250.1">
    <property type="nucleotide sequence ID" value="NZ_SDWW01000034.1"/>
</dbReference>
<evidence type="ECO:0008006" key="3">
    <source>
        <dbReference type="Google" id="ProtNLM"/>
    </source>
</evidence>
<dbReference type="Proteomes" id="UP000293764">
    <property type="component" value="Unassembled WGS sequence"/>
</dbReference>
<dbReference type="AlphaFoldDB" id="A0A4Q5N2X0"/>
<evidence type="ECO:0000313" key="1">
    <source>
        <dbReference type="EMBL" id="RYV50421.1"/>
    </source>
</evidence>
<name>A0A4Q5N2X0_9MICO</name>
<evidence type="ECO:0000313" key="2">
    <source>
        <dbReference type="Proteomes" id="UP000293764"/>
    </source>
</evidence>